<keyword evidence="4" id="KW-0964">Secreted</keyword>
<dbReference type="PANTHER" id="PTHR31884">
    <property type="entry name" value="POLYGALACTURONASE"/>
    <property type="match status" value="1"/>
</dbReference>
<dbReference type="InterPro" id="IPR000743">
    <property type="entry name" value="Glyco_hydro_28"/>
</dbReference>
<comment type="similarity">
    <text evidence="2 13">Belongs to the glycosyl hydrolase 28 family.</text>
</comment>
<comment type="caution">
    <text evidence="14">The sequence shown here is derived from an EMBL/GenBank/DDBJ whole genome shotgun (WGS) entry which is preliminary data.</text>
</comment>
<dbReference type="SMART" id="SM00710">
    <property type="entry name" value="PbH1"/>
    <property type="match status" value="5"/>
</dbReference>
<dbReference type="GO" id="GO:0071555">
    <property type="term" value="P:cell wall organization"/>
    <property type="evidence" value="ECO:0007669"/>
    <property type="project" value="UniProtKB-KW"/>
</dbReference>
<accession>A0A8H4N218</accession>
<dbReference type="AlphaFoldDB" id="A0A8H4N218"/>
<sequence>MVRVSGLVAGASMSVSYAFAAPADFLAPPEFPTPPEIASPPGLAVPPGLAGSPELAAGAACVFTTAVQAMTGKAGCSVIRLNSIAVPPGVTLDLTGLNPGTRVIFDGETTFGYAKWAGPLIAVSGTNIQVSGTLGHLINANGQLWWDGKGNDNMKPKFFAAHKLLGKSTIMGLRVKNTPVQAFSIDGSSGLIITDVIINNADGDRGNLGHNTDGFDVNQSTDITIQNCIVTNQDDCLAVNSGSNIKFLSNSCNNGHGISVGSVGFHTSNVVNGVIVKGCTVQNSQNGVRIKTVAGATGSVTGVTFDDIILQNISKGGIVIQQDYQNGKPTGKPTTGVPIEQVTLNNIRGNVLPGGTNIYILCANCSNWRASLIRVTGGTNSNVCVGVPTGSGLPC</sequence>
<evidence type="ECO:0000256" key="11">
    <source>
        <dbReference type="ARBA" id="ARBA00034074"/>
    </source>
</evidence>
<dbReference type="GO" id="GO:0005576">
    <property type="term" value="C:extracellular region"/>
    <property type="evidence" value="ECO:0007669"/>
    <property type="project" value="UniProtKB-SubCell"/>
</dbReference>
<protein>
    <recommendedName>
        <fullName evidence="3">endo-polygalacturonase</fullName>
        <ecNumber evidence="3">3.2.1.15</ecNumber>
    </recommendedName>
</protein>
<dbReference type="GO" id="GO:0004650">
    <property type="term" value="F:polygalacturonase activity"/>
    <property type="evidence" value="ECO:0007669"/>
    <property type="project" value="UniProtKB-EC"/>
</dbReference>
<evidence type="ECO:0000256" key="1">
    <source>
        <dbReference type="ARBA" id="ARBA00004613"/>
    </source>
</evidence>
<dbReference type="InterPro" id="IPR011050">
    <property type="entry name" value="Pectin_lyase_fold/virulence"/>
</dbReference>
<evidence type="ECO:0000313" key="14">
    <source>
        <dbReference type="EMBL" id="KAF4303191.1"/>
    </source>
</evidence>
<dbReference type="Proteomes" id="UP000572817">
    <property type="component" value="Unassembled WGS sequence"/>
</dbReference>
<dbReference type="EC" id="3.2.1.15" evidence="3"/>
<evidence type="ECO:0000256" key="8">
    <source>
        <dbReference type="ARBA" id="ARBA00023157"/>
    </source>
</evidence>
<dbReference type="InterPro" id="IPR050434">
    <property type="entry name" value="Glycosyl_hydrlase_28"/>
</dbReference>
<evidence type="ECO:0000256" key="12">
    <source>
        <dbReference type="PROSITE-ProRule" id="PRU10052"/>
    </source>
</evidence>
<gene>
    <name evidence="14" type="ORF">GTA08_BOTSDO09550</name>
</gene>
<dbReference type="EMBL" id="WWBZ02000062">
    <property type="protein sequence ID" value="KAF4303191.1"/>
    <property type="molecule type" value="Genomic_DNA"/>
</dbReference>
<evidence type="ECO:0000256" key="7">
    <source>
        <dbReference type="ARBA" id="ARBA00022801"/>
    </source>
</evidence>
<evidence type="ECO:0000256" key="13">
    <source>
        <dbReference type="RuleBase" id="RU361169"/>
    </source>
</evidence>
<dbReference type="InterPro" id="IPR006626">
    <property type="entry name" value="PbH1"/>
</dbReference>
<name>A0A8H4N218_9PEZI</name>
<evidence type="ECO:0000256" key="2">
    <source>
        <dbReference type="ARBA" id="ARBA00008834"/>
    </source>
</evidence>
<evidence type="ECO:0000256" key="6">
    <source>
        <dbReference type="ARBA" id="ARBA00022737"/>
    </source>
</evidence>
<dbReference type="Gene3D" id="2.160.20.10">
    <property type="entry name" value="Single-stranded right-handed beta-helix, Pectin lyase-like"/>
    <property type="match status" value="1"/>
</dbReference>
<keyword evidence="10" id="KW-0961">Cell wall biogenesis/degradation</keyword>
<keyword evidence="5" id="KW-0732">Signal</keyword>
<evidence type="ECO:0000313" key="15">
    <source>
        <dbReference type="Proteomes" id="UP000572817"/>
    </source>
</evidence>
<dbReference type="GO" id="GO:0045490">
    <property type="term" value="P:pectin catabolic process"/>
    <property type="evidence" value="ECO:0007669"/>
    <property type="project" value="TreeGrafter"/>
</dbReference>
<evidence type="ECO:0000256" key="4">
    <source>
        <dbReference type="ARBA" id="ARBA00022525"/>
    </source>
</evidence>
<keyword evidence="6" id="KW-0677">Repeat</keyword>
<organism evidence="14 15">
    <name type="scientific">Botryosphaeria dothidea</name>
    <dbReference type="NCBI Taxonomy" id="55169"/>
    <lineage>
        <taxon>Eukaryota</taxon>
        <taxon>Fungi</taxon>
        <taxon>Dikarya</taxon>
        <taxon>Ascomycota</taxon>
        <taxon>Pezizomycotina</taxon>
        <taxon>Dothideomycetes</taxon>
        <taxon>Dothideomycetes incertae sedis</taxon>
        <taxon>Botryosphaeriales</taxon>
        <taxon>Botryosphaeriaceae</taxon>
        <taxon>Botryosphaeria</taxon>
    </lineage>
</organism>
<keyword evidence="7 13" id="KW-0378">Hydrolase</keyword>
<dbReference type="PANTHER" id="PTHR31884:SF1">
    <property type="entry name" value="POLYGALACTURONASE"/>
    <property type="match status" value="1"/>
</dbReference>
<dbReference type="InterPro" id="IPR012334">
    <property type="entry name" value="Pectin_lyas_fold"/>
</dbReference>
<evidence type="ECO:0000256" key="10">
    <source>
        <dbReference type="ARBA" id="ARBA00023316"/>
    </source>
</evidence>
<comment type="subcellular location">
    <subcellularLocation>
        <location evidence="1">Secreted</location>
    </subcellularLocation>
</comment>
<proteinExistence type="inferred from homology"/>
<dbReference type="PROSITE" id="PS00502">
    <property type="entry name" value="POLYGALACTURONASE"/>
    <property type="match status" value="1"/>
</dbReference>
<evidence type="ECO:0000256" key="9">
    <source>
        <dbReference type="ARBA" id="ARBA00023295"/>
    </source>
</evidence>
<feature type="active site" evidence="12">
    <location>
        <position position="256"/>
    </location>
</feature>
<evidence type="ECO:0000256" key="5">
    <source>
        <dbReference type="ARBA" id="ARBA00022729"/>
    </source>
</evidence>
<keyword evidence="15" id="KW-1185">Reference proteome</keyword>
<comment type="catalytic activity">
    <reaction evidence="11">
        <text>(1,4-alpha-D-galacturonosyl)n+m + H2O = (1,4-alpha-D-galacturonosyl)n + (1,4-alpha-D-galacturonosyl)m.</text>
        <dbReference type="EC" id="3.2.1.15"/>
    </reaction>
</comment>
<reference evidence="14" key="1">
    <citation type="submission" date="2020-04" db="EMBL/GenBank/DDBJ databases">
        <title>Genome Assembly and Annotation of Botryosphaeria dothidea sdau 11-99, a Latent Pathogen of Apple Fruit Ring Rot in China.</title>
        <authorList>
            <person name="Yu C."/>
            <person name="Diao Y."/>
            <person name="Lu Q."/>
            <person name="Zhao J."/>
            <person name="Cui S."/>
            <person name="Peng C."/>
            <person name="He B."/>
            <person name="Liu H."/>
        </authorList>
    </citation>
    <scope>NUCLEOTIDE SEQUENCE [LARGE SCALE GENOMIC DNA]</scope>
    <source>
        <strain evidence="14">Sdau11-99</strain>
    </source>
</reference>
<keyword evidence="8" id="KW-1015">Disulfide bond</keyword>
<evidence type="ECO:0000256" key="3">
    <source>
        <dbReference type="ARBA" id="ARBA00012736"/>
    </source>
</evidence>
<dbReference type="SUPFAM" id="SSF51126">
    <property type="entry name" value="Pectin lyase-like"/>
    <property type="match status" value="1"/>
</dbReference>
<dbReference type="OrthoDB" id="1546079at2759"/>
<dbReference type="Pfam" id="PF00295">
    <property type="entry name" value="Glyco_hydro_28"/>
    <property type="match status" value="1"/>
</dbReference>
<keyword evidence="9 13" id="KW-0326">Glycosidase</keyword>
<dbReference type="FunFam" id="2.160.20.10:FF:000002">
    <property type="entry name" value="Endopolygalacturonase D"/>
    <property type="match status" value="1"/>
</dbReference>